<feature type="region of interest" description="Disordered" evidence="1">
    <location>
        <begin position="111"/>
        <end position="168"/>
    </location>
</feature>
<comment type="caution">
    <text evidence="2">The sequence shown here is derived from an EMBL/GenBank/DDBJ whole genome shotgun (WGS) entry which is preliminary data.</text>
</comment>
<feature type="compositionally biased region" description="Low complexity" evidence="1">
    <location>
        <begin position="124"/>
        <end position="136"/>
    </location>
</feature>
<protein>
    <submittedName>
        <fullName evidence="2">Uncharacterized protein</fullName>
    </submittedName>
</protein>
<feature type="compositionally biased region" description="Basic and acidic residues" evidence="1">
    <location>
        <begin position="111"/>
        <end position="122"/>
    </location>
</feature>
<accession>A0ABD2AG18</accession>
<feature type="compositionally biased region" description="Basic and acidic residues" evidence="1">
    <location>
        <begin position="25"/>
        <end position="38"/>
    </location>
</feature>
<feature type="compositionally biased region" description="Acidic residues" evidence="1">
    <location>
        <begin position="143"/>
        <end position="158"/>
    </location>
</feature>
<keyword evidence="3" id="KW-1185">Reference proteome</keyword>
<proteinExistence type="predicted"/>
<feature type="region of interest" description="Disordered" evidence="1">
    <location>
        <begin position="16"/>
        <end position="43"/>
    </location>
</feature>
<reference evidence="2 3" key="1">
    <citation type="journal article" date="2024" name="Ann. Entomol. Soc. Am.">
        <title>Genomic analyses of the southern and eastern yellowjacket wasps (Hymenoptera: Vespidae) reveal evolutionary signatures of social life.</title>
        <authorList>
            <person name="Catto M.A."/>
            <person name="Caine P.B."/>
            <person name="Orr S.E."/>
            <person name="Hunt B.G."/>
            <person name="Goodisman M.A.D."/>
        </authorList>
    </citation>
    <scope>NUCLEOTIDE SEQUENCE [LARGE SCALE GENOMIC DNA]</scope>
    <source>
        <strain evidence="2">233</strain>
        <tissue evidence="2">Head and thorax</tissue>
    </source>
</reference>
<evidence type="ECO:0000256" key="1">
    <source>
        <dbReference type="SAM" id="MobiDB-lite"/>
    </source>
</evidence>
<dbReference type="EMBL" id="JAUDFV010000149">
    <property type="protein sequence ID" value="KAL2719346.1"/>
    <property type="molecule type" value="Genomic_DNA"/>
</dbReference>
<name>A0ABD2AG18_VESSQ</name>
<dbReference type="Proteomes" id="UP001607302">
    <property type="component" value="Unassembled WGS sequence"/>
</dbReference>
<gene>
    <name evidence="2" type="ORF">V1478_010808</name>
</gene>
<dbReference type="AlphaFoldDB" id="A0ABD2AG18"/>
<evidence type="ECO:0000313" key="2">
    <source>
        <dbReference type="EMBL" id="KAL2719346.1"/>
    </source>
</evidence>
<sequence>MTYRLGQKEILRQKGIKRVSSKRGGKGEEKGEGEEGTRRINGRTNGHEWTDGWILLRWFSWKTKKGPYGIRDILFQSTRKRLENTVNMVRAENVMEENELGVYGMENLEQNRLESSRNERTQRRTCTCSSMSSLSKTSHDHLVDDDDDDDDDADDDVDNDGHRRTSTTGVTLKVESKYNRAIINSPGLVRKDVLGDNSRGSFNNFVRLMTSRVFLLGLEEKLDIEDEKLRWTNRARDKKE</sequence>
<organism evidence="2 3">
    <name type="scientific">Vespula squamosa</name>
    <name type="common">Southern yellow jacket</name>
    <name type="synonym">Wasp</name>
    <dbReference type="NCBI Taxonomy" id="30214"/>
    <lineage>
        <taxon>Eukaryota</taxon>
        <taxon>Metazoa</taxon>
        <taxon>Ecdysozoa</taxon>
        <taxon>Arthropoda</taxon>
        <taxon>Hexapoda</taxon>
        <taxon>Insecta</taxon>
        <taxon>Pterygota</taxon>
        <taxon>Neoptera</taxon>
        <taxon>Endopterygota</taxon>
        <taxon>Hymenoptera</taxon>
        <taxon>Apocrita</taxon>
        <taxon>Aculeata</taxon>
        <taxon>Vespoidea</taxon>
        <taxon>Vespidae</taxon>
        <taxon>Vespinae</taxon>
        <taxon>Vespula</taxon>
    </lineage>
</organism>
<evidence type="ECO:0000313" key="3">
    <source>
        <dbReference type="Proteomes" id="UP001607302"/>
    </source>
</evidence>